<dbReference type="SUPFAM" id="SSF46785">
    <property type="entry name" value="Winged helix' DNA-binding domain"/>
    <property type="match status" value="1"/>
</dbReference>
<dbReference type="PANTHER" id="PTHR30419">
    <property type="entry name" value="HTH-TYPE TRANSCRIPTIONAL REGULATOR YBHD"/>
    <property type="match status" value="1"/>
</dbReference>
<dbReference type="InterPro" id="IPR050950">
    <property type="entry name" value="HTH-type_LysR_regulators"/>
</dbReference>
<dbReference type="PROSITE" id="PS50931">
    <property type="entry name" value="HTH_LYSR"/>
    <property type="match status" value="1"/>
</dbReference>
<gene>
    <name evidence="6" type="ORF">GCM10008986_13120</name>
</gene>
<proteinExistence type="inferred from homology"/>
<dbReference type="Pfam" id="PF03466">
    <property type="entry name" value="LysR_substrate"/>
    <property type="match status" value="1"/>
</dbReference>
<protein>
    <submittedName>
        <fullName evidence="6">LysR family transcriptional regulator</fullName>
    </submittedName>
</protein>
<evidence type="ECO:0000256" key="2">
    <source>
        <dbReference type="ARBA" id="ARBA00023015"/>
    </source>
</evidence>
<comment type="similarity">
    <text evidence="1">Belongs to the LysR transcriptional regulatory family.</text>
</comment>
<dbReference type="CDD" id="cd08438">
    <property type="entry name" value="PBP2_CidR"/>
    <property type="match status" value="1"/>
</dbReference>
<evidence type="ECO:0000313" key="6">
    <source>
        <dbReference type="EMBL" id="GAA0488711.1"/>
    </source>
</evidence>
<keyword evidence="2" id="KW-0805">Transcription regulation</keyword>
<dbReference type="Pfam" id="PF00126">
    <property type="entry name" value="HTH_1"/>
    <property type="match status" value="1"/>
</dbReference>
<dbReference type="InterPro" id="IPR036390">
    <property type="entry name" value="WH_DNA-bd_sf"/>
</dbReference>
<dbReference type="Gene3D" id="3.40.190.290">
    <property type="match status" value="1"/>
</dbReference>
<keyword evidence="4" id="KW-0804">Transcription</keyword>
<dbReference type="Gene3D" id="1.10.10.10">
    <property type="entry name" value="Winged helix-like DNA-binding domain superfamily/Winged helix DNA-binding domain"/>
    <property type="match status" value="1"/>
</dbReference>
<dbReference type="InterPro" id="IPR005119">
    <property type="entry name" value="LysR_subst-bd"/>
</dbReference>
<dbReference type="InterPro" id="IPR036388">
    <property type="entry name" value="WH-like_DNA-bd_sf"/>
</dbReference>
<evidence type="ECO:0000256" key="4">
    <source>
        <dbReference type="ARBA" id="ARBA00023163"/>
    </source>
</evidence>
<dbReference type="PANTHER" id="PTHR30419:SF8">
    <property type="entry name" value="NITROGEN ASSIMILATION TRANSCRIPTIONAL ACTIVATOR-RELATED"/>
    <property type="match status" value="1"/>
</dbReference>
<evidence type="ECO:0000256" key="1">
    <source>
        <dbReference type="ARBA" id="ARBA00009437"/>
    </source>
</evidence>
<evidence type="ECO:0000256" key="3">
    <source>
        <dbReference type="ARBA" id="ARBA00023125"/>
    </source>
</evidence>
<evidence type="ECO:0000259" key="5">
    <source>
        <dbReference type="PROSITE" id="PS50931"/>
    </source>
</evidence>
<dbReference type="InterPro" id="IPR000847">
    <property type="entry name" value="LysR_HTH_N"/>
</dbReference>
<organism evidence="6 7">
    <name type="scientific">Salinibacillus aidingensis</name>
    <dbReference type="NCBI Taxonomy" id="237684"/>
    <lineage>
        <taxon>Bacteria</taxon>
        <taxon>Bacillati</taxon>
        <taxon>Bacillota</taxon>
        <taxon>Bacilli</taxon>
        <taxon>Bacillales</taxon>
        <taxon>Bacillaceae</taxon>
        <taxon>Salinibacillus</taxon>
    </lineage>
</organism>
<evidence type="ECO:0000313" key="7">
    <source>
        <dbReference type="Proteomes" id="UP001500880"/>
    </source>
</evidence>
<keyword evidence="7" id="KW-1185">Reference proteome</keyword>
<sequence length="295" mass="33517">MDIRQLEYFSEVARQSSFTKAAASLHVSQPSLSKAIKNLEGELGVPLFYRAARQVYLTDAGKAVFMNAKHVLESFNNLTAELTDIMELKKGEIRIGIPPIVGAAFFAKLISRFKELYPLIDLTLREVGTKAIKQGVKEGSLDIGLVCNLPDNNQEFEKMEIVKDPLMLVVHHENPLVRQENVYFGDLKDESFILYRNDFSLYDHIIEECSRHQFSPSIVCESSQKEFMLEMVSSKLGIALLPKKICEDISHPAIRTIPLEESPLHLGLGMIWSKNRYLPFSVREFIHMSERVVDS</sequence>
<feature type="domain" description="HTH lysR-type" evidence="5">
    <location>
        <begin position="1"/>
        <end position="58"/>
    </location>
</feature>
<accession>A0ABP3KZV0</accession>
<comment type="caution">
    <text evidence="6">The sequence shown here is derived from an EMBL/GenBank/DDBJ whole genome shotgun (WGS) entry which is preliminary data.</text>
</comment>
<name>A0ABP3KZV0_9BACI</name>
<dbReference type="PRINTS" id="PR00039">
    <property type="entry name" value="HTHLYSR"/>
</dbReference>
<keyword evidence="3" id="KW-0238">DNA-binding</keyword>
<dbReference type="Proteomes" id="UP001500880">
    <property type="component" value="Unassembled WGS sequence"/>
</dbReference>
<dbReference type="RefSeq" id="WP_343838946.1">
    <property type="nucleotide sequence ID" value="NZ_BAAADO010000002.1"/>
</dbReference>
<dbReference type="SUPFAM" id="SSF53850">
    <property type="entry name" value="Periplasmic binding protein-like II"/>
    <property type="match status" value="1"/>
</dbReference>
<reference evidence="7" key="1">
    <citation type="journal article" date="2019" name="Int. J. Syst. Evol. Microbiol.">
        <title>The Global Catalogue of Microorganisms (GCM) 10K type strain sequencing project: providing services to taxonomists for standard genome sequencing and annotation.</title>
        <authorList>
            <consortium name="The Broad Institute Genomics Platform"/>
            <consortium name="The Broad Institute Genome Sequencing Center for Infectious Disease"/>
            <person name="Wu L."/>
            <person name="Ma J."/>
        </authorList>
    </citation>
    <scope>NUCLEOTIDE SEQUENCE [LARGE SCALE GENOMIC DNA]</scope>
    <source>
        <strain evidence="7">JCM 12389</strain>
    </source>
</reference>
<dbReference type="EMBL" id="BAAADO010000002">
    <property type="protein sequence ID" value="GAA0488711.1"/>
    <property type="molecule type" value="Genomic_DNA"/>
</dbReference>